<evidence type="ECO:0000256" key="5">
    <source>
        <dbReference type="ARBA" id="ARBA00023004"/>
    </source>
</evidence>
<dbReference type="InterPro" id="IPR034428">
    <property type="entry name" value="ThiH/NoCL/HydG-like"/>
</dbReference>
<dbReference type="OrthoDB" id="9801120at2"/>
<gene>
    <name evidence="8" type="ORF">SAMN02746064_00207</name>
</gene>
<dbReference type="GO" id="GO:0051539">
    <property type="term" value="F:4 iron, 4 sulfur cluster binding"/>
    <property type="evidence" value="ECO:0007669"/>
    <property type="project" value="UniProtKB-KW"/>
</dbReference>
<evidence type="ECO:0000313" key="8">
    <source>
        <dbReference type="EMBL" id="SHE29880.1"/>
    </source>
</evidence>
<dbReference type="Gene3D" id="3.20.20.70">
    <property type="entry name" value="Aldolase class I"/>
    <property type="match status" value="1"/>
</dbReference>
<dbReference type="SFLD" id="SFLDS00029">
    <property type="entry name" value="Radical_SAM"/>
    <property type="match status" value="1"/>
</dbReference>
<dbReference type="InterPro" id="IPR024007">
    <property type="entry name" value="FeFe-hyd_mat_HydG"/>
</dbReference>
<protein>
    <submittedName>
        <fullName evidence="8">2-iminoacetate synthase</fullName>
    </submittedName>
</protein>
<dbReference type="GO" id="GO:0046872">
    <property type="term" value="F:metal ion binding"/>
    <property type="evidence" value="ECO:0007669"/>
    <property type="project" value="UniProtKB-KW"/>
</dbReference>
<keyword evidence="4" id="KW-0479">Metal-binding</keyword>
<dbReference type="NCBIfam" id="TIGR03955">
    <property type="entry name" value="rSAM_HydG"/>
    <property type="match status" value="1"/>
</dbReference>
<evidence type="ECO:0000256" key="2">
    <source>
        <dbReference type="ARBA" id="ARBA00022485"/>
    </source>
</evidence>
<dbReference type="STRING" id="1120975.SAMN02746064_00207"/>
<keyword evidence="6" id="KW-0411">Iron-sulfur</keyword>
<accession>A0A1M4SCF8</accession>
<evidence type="ECO:0000256" key="4">
    <source>
        <dbReference type="ARBA" id="ARBA00022723"/>
    </source>
</evidence>
<dbReference type="GO" id="GO:0042364">
    <property type="term" value="P:water-soluble vitamin biosynthetic process"/>
    <property type="evidence" value="ECO:0007669"/>
    <property type="project" value="UniProtKB-ARBA"/>
</dbReference>
<dbReference type="PANTHER" id="PTHR43583">
    <property type="entry name" value="2-IMINOACETATE SYNTHASE"/>
    <property type="match status" value="1"/>
</dbReference>
<dbReference type="CDD" id="cd01335">
    <property type="entry name" value="Radical_SAM"/>
    <property type="match status" value="1"/>
</dbReference>
<evidence type="ECO:0000256" key="1">
    <source>
        <dbReference type="ARBA" id="ARBA00001966"/>
    </source>
</evidence>
<evidence type="ECO:0000256" key="3">
    <source>
        <dbReference type="ARBA" id="ARBA00022691"/>
    </source>
</evidence>
<evidence type="ECO:0000313" key="9">
    <source>
        <dbReference type="Proteomes" id="UP000184251"/>
    </source>
</evidence>
<comment type="cofactor">
    <cofactor evidence="1">
        <name>[4Fe-4S] cluster</name>
        <dbReference type="ChEBI" id="CHEBI:49883"/>
    </cofactor>
</comment>
<dbReference type="Pfam" id="PF04055">
    <property type="entry name" value="Radical_SAM"/>
    <property type="match status" value="1"/>
</dbReference>
<keyword evidence="5" id="KW-0408">Iron</keyword>
<dbReference type="SFLD" id="SFLDF00319">
    <property type="entry name" value="Fe_hydrogenase_maturase_(HydG"/>
    <property type="match status" value="1"/>
</dbReference>
<proteinExistence type="predicted"/>
<dbReference type="PANTHER" id="PTHR43583:SF2">
    <property type="entry name" value="THIAZOLE BIOSYNTHESIS PROTEIN"/>
    <property type="match status" value="1"/>
</dbReference>
<sequence length="458" mass="52394">MKKFIDDLKIHTLLEEGKKASREDILRILDKSRKLQTLSIEETACLLQCEDDELVDEMKNTANYIKETIYGNRIVMFAPLYVSNHCVNQCGYCGFKCENDFGRRKLRDEEIEKEVRIIENMGHKRIALEAGEDDENCPIDYILHAMDVIYKTKLDNGSIRRINVNIAATTVENYKKLKEAGIGTYILFQETYHEDTYKKYHISGPKSDYLYHLTAMDRAMEGGVDDVGIGALFGLYDHKFEALGLLMHRDHLEEKYGVGPHTISVPRIKKAKGVAAEKFPYGVNDEDFKKLVAILRCAVPYTGIILSTRENSKMREELIQMGVSQLSSGSRTEVGGYSDKDNVEDQFEKADKRPSADVIDSLLRQGFLPSYCTACYRAGRTGDRFMQVAKSGNIHNLCHPNAMLTLKEYLMDYADEDLRRLGEDVIKKNIQIVPSEKMREITLDRLARIEDGERDLFF</sequence>
<organism evidence="8 9">
    <name type="scientific">Alkalibacter saccharofermentans DSM 14828</name>
    <dbReference type="NCBI Taxonomy" id="1120975"/>
    <lineage>
        <taxon>Bacteria</taxon>
        <taxon>Bacillati</taxon>
        <taxon>Bacillota</taxon>
        <taxon>Clostridia</taxon>
        <taxon>Eubacteriales</taxon>
        <taxon>Eubacteriaceae</taxon>
        <taxon>Alkalibacter</taxon>
    </lineage>
</organism>
<evidence type="ECO:0000259" key="7">
    <source>
        <dbReference type="SMART" id="SM00876"/>
    </source>
</evidence>
<feature type="domain" description="Biotin and thiamin synthesis-associated" evidence="7">
    <location>
        <begin position="264"/>
        <end position="369"/>
    </location>
</feature>
<keyword evidence="2" id="KW-0004">4Fe-4S</keyword>
<dbReference type="SFLD" id="SFLDG01081">
    <property type="entry name" value="cleavage_of_the_Ca-Cb_bond_in"/>
    <property type="match status" value="1"/>
</dbReference>
<keyword evidence="9" id="KW-1185">Reference proteome</keyword>
<name>A0A1M4SCF8_9FIRM</name>
<evidence type="ECO:0000256" key="6">
    <source>
        <dbReference type="ARBA" id="ARBA00023014"/>
    </source>
</evidence>
<dbReference type="GO" id="GO:0044272">
    <property type="term" value="P:sulfur compound biosynthetic process"/>
    <property type="evidence" value="ECO:0007669"/>
    <property type="project" value="UniProtKB-ARBA"/>
</dbReference>
<dbReference type="SUPFAM" id="SSF102114">
    <property type="entry name" value="Radical SAM enzymes"/>
    <property type="match status" value="1"/>
</dbReference>
<reference evidence="8 9" key="1">
    <citation type="submission" date="2016-11" db="EMBL/GenBank/DDBJ databases">
        <authorList>
            <person name="Jaros S."/>
            <person name="Januszkiewicz K."/>
            <person name="Wedrychowicz H."/>
        </authorList>
    </citation>
    <scope>NUCLEOTIDE SEQUENCE [LARGE SCALE GENOMIC DNA]</scope>
    <source>
        <strain evidence="8 9">DSM 14828</strain>
    </source>
</reference>
<dbReference type="SFLD" id="SFLDG01060">
    <property type="entry name" value="BATS_domain_containing"/>
    <property type="match status" value="1"/>
</dbReference>
<dbReference type="InterPro" id="IPR007197">
    <property type="entry name" value="rSAM"/>
</dbReference>
<dbReference type="InterPro" id="IPR013785">
    <property type="entry name" value="Aldolase_TIM"/>
</dbReference>
<dbReference type="SMART" id="SM00876">
    <property type="entry name" value="BATS"/>
    <property type="match status" value="1"/>
</dbReference>
<dbReference type="InterPro" id="IPR010722">
    <property type="entry name" value="BATS_dom"/>
</dbReference>
<dbReference type="EMBL" id="FQTU01000001">
    <property type="protein sequence ID" value="SHE29880.1"/>
    <property type="molecule type" value="Genomic_DNA"/>
</dbReference>
<dbReference type="Proteomes" id="UP000184251">
    <property type="component" value="Unassembled WGS sequence"/>
</dbReference>
<dbReference type="Pfam" id="PF06968">
    <property type="entry name" value="BATS"/>
    <property type="match status" value="1"/>
</dbReference>
<dbReference type="GO" id="GO:0003824">
    <property type="term" value="F:catalytic activity"/>
    <property type="evidence" value="ECO:0007669"/>
    <property type="project" value="InterPro"/>
</dbReference>
<keyword evidence="3" id="KW-0949">S-adenosyl-L-methionine</keyword>
<dbReference type="AlphaFoldDB" id="A0A1M4SCF8"/>
<dbReference type="InterPro" id="IPR058240">
    <property type="entry name" value="rSAM_sf"/>
</dbReference>
<dbReference type="RefSeq" id="WP_073269203.1">
    <property type="nucleotide sequence ID" value="NZ_FQTU01000001.1"/>
</dbReference>